<accession>A0A9X2ENY0</accession>
<comment type="caution">
    <text evidence="2">The sequence shown here is derived from an EMBL/GenBank/DDBJ whole genome shotgun (WGS) entry which is preliminary data.</text>
</comment>
<evidence type="ECO:0000313" key="3">
    <source>
        <dbReference type="Proteomes" id="UP001139028"/>
    </source>
</evidence>
<dbReference type="InterPro" id="IPR010262">
    <property type="entry name" value="Arylsulfotransferase_bact"/>
</dbReference>
<gene>
    <name evidence="2" type="ORF">MO867_15480</name>
</gene>
<dbReference type="InterPro" id="IPR011047">
    <property type="entry name" value="Quinoprotein_ADH-like_sf"/>
</dbReference>
<reference evidence="2" key="1">
    <citation type="journal article" date="2022" name="Arch. Microbiol.">
        <title>Microbulbifer okhotskensis sp. nov., isolated from a deep bottom sediment of the Okhotsk Sea.</title>
        <authorList>
            <person name="Romanenko L."/>
            <person name="Kurilenko V."/>
            <person name="Otstavnykh N."/>
            <person name="Velansky P."/>
            <person name="Isaeva M."/>
            <person name="Mikhailov V."/>
        </authorList>
    </citation>
    <scope>NUCLEOTIDE SEQUENCE</scope>
    <source>
        <strain evidence="2">OS29</strain>
    </source>
</reference>
<dbReference type="AlphaFoldDB" id="A0A9X2ENY0"/>
<evidence type="ECO:0000259" key="1">
    <source>
        <dbReference type="Pfam" id="PF17425"/>
    </source>
</evidence>
<name>A0A9X2ENY0_9GAMM</name>
<dbReference type="Proteomes" id="UP001139028">
    <property type="component" value="Unassembled WGS sequence"/>
</dbReference>
<sequence>MMRQSSLAVFFLISIAILYGYSGTSAAQSNQIDGAIELILTAHPENSLMVNAKVVTESETRVAIRINSASTDRRVTQYTPWDTEHDITLVGLRADTTYRFTALLTLESGETAQSSRVAFKTGSLPDGTPPVEVVTHNELSEGGVTIFAASGDTDNTFWGFDEQGVVVWYLHGNVPLTGSPVMRNLHDGRLMLLLEREVRIISLAGDLLESFELPAYHHDALLLDNGNLLVLTNSTETIDGQLLQGDVILEIDSQGNTVWEWSAFDHLDTQRFPGELARRVLTGGALDWTHSNALNYSSADNTILLSSRSQSWVVNIDHQSGDVQWVMGRDSGVSERFSEKLFSLQNGSWMASQHAAMLTSGGEILIYDNRNEAELSGEIYNSRAVKYLLDTEEMTAQQTWEFIAPKYTQSLGDVDELAGGNILLCAGGPSSAASGIDRNAHIVEVTVGGEAETAWELIVSDTTVYRAERVTWSELSGINF</sequence>
<feature type="domain" description="Arylsulfotransferase N-terminal" evidence="1">
    <location>
        <begin position="50"/>
        <end position="120"/>
    </location>
</feature>
<dbReference type="InterPro" id="IPR053143">
    <property type="entry name" value="Arylsulfate_ST"/>
</dbReference>
<dbReference type="RefSeq" id="WP_252470721.1">
    <property type="nucleotide sequence ID" value="NZ_JALBWM010000078.1"/>
</dbReference>
<evidence type="ECO:0000313" key="2">
    <source>
        <dbReference type="EMBL" id="MCO1335737.1"/>
    </source>
</evidence>
<dbReference type="SUPFAM" id="SSF50998">
    <property type="entry name" value="Quinoprotein alcohol dehydrogenase-like"/>
    <property type="match status" value="1"/>
</dbReference>
<dbReference type="GO" id="GO:0004062">
    <property type="term" value="F:aryl sulfotransferase activity"/>
    <property type="evidence" value="ECO:0007669"/>
    <property type="project" value="InterPro"/>
</dbReference>
<organism evidence="2 3">
    <name type="scientific">Microbulbifer okhotskensis</name>
    <dbReference type="NCBI Taxonomy" id="2926617"/>
    <lineage>
        <taxon>Bacteria</taxon>
        <taxon>Pseudomonadati</taxon>
        <taxon>Pseudomonadota</taxon>
        <taxon>Gammaproteobacteria</taxon>
        <taxon>Cellvibrionales</taxon>
        <taxon>Microbulbiferaceae</taxon>
        <taxon>Microbulbifer</taxon>
    </lineage>
</organism>
<proteinExistence type="predicted"/>
<dbReference type="PANTHER" id="PTHR35340">
    <property type="entry name" value="PQQ ENZYME REPEAT PROTEIN-RELATED"/>
    <property type="match status" value="1"/>
</dbReference>
<keyword evidence="3" id="KW-1185">Reference proteome</keyword>
<dbReference type="EMBL" id="JALBWM010000078">
    <property type="protein sequence ID" value="MCO1335737.1"/>
    <property type="molecule type" value="Genomic_DNA"/>
</dbReference>
<dbReference type="Pfam" id="PF05935">
    <property type="entry name" value="Arylsulfotrans"/>
    <property type="match status" value="1"/>
</dbReference>
<dbReference type="PANTHER" id="PTHR35340:SF5">
    <property type="entry name" value="ASST-DOMAIN-CONTAINING PROTEIN"/>
    <property type="match status" value="1"/>
</dbReference>
<protein>
    <submittedName>
        <fullName evidence="2">Aryl-sulfate sulfotransferase</fullName>
    </submittedName>
</protein>
<dbReference type="InterPro" id="IPR035391">
    <property type="entry name" value="Arylsulfotran_N"/>
</dbReference>
<dbReference type="Pfam" id="PF17425">
    <property type="entry name" value="Arylsulfotran_N"/>
    <property type="match status" value="1"/>
</dbReference>